<proteinExistence type="inferred from homology"/>
<comment type="similarity">
    <text evidence="1 3">Belongs to the short-chain dehydrogenases/reductases (SDR) family.</text>
</comment>
<dbReference type="PRINTS" id="PR00081">
    <property type="entry name" value="GDHRDH"/>
</dbReference>
<dbReference type="SUPFAM" id="SSF51735">
    <property type="entry name" value="NAD(P)-binding Rossmann-fold domains"/>
    <property type="match status" value="1"/>
</dbReference>
<evidence type="ECO:0000313" key="4">
    <source>
        <dbReference type="EMBL" id="MDC5696197.1"/>
    </source>
</evidence>
<dbReference type="RefSeq" id="WP_272460774.1">
    <property type="nucleotide sequence ID" value="NZ_JAPFQL010000007.1"/>
</dbReference>
<reference evidence="4 5" key="1">
    <citation type="submission" date="2022-11" db="EMBL/GenBank/DDBJ databases">
        <title>Anaerobic phenanthrene biodegradation by a DNRA strain PheN6.</title>
        <authorList>
            <person name="Zhang Z."/>
        </authorList>
    </citation>
    <scope>NUCLEOTIDE SEQUENCE [LARGE SCALE GENOMIC DNA]</scope>
    <source>
        <strain evidence="4 5">PheN6</strain>
    </source>
</reference>
<evidence type="ECO:0000313" key="5">
    <source>
        <dbReference type="Proteomes" id="UP001150259"/>
    </source>
</evidence>
<keyword evidence="5" id="KW-1185">Reference proteome</keyword>
<gene>
    <name evidence="4" type="ORF">OO014_02935</name>
</gene>
<dbReference type="PANTHER" id="PTHR44196">
    <property type="entry name" value="DEHYDROGENASE/REDUCTASE SDR FAMILY MEMBER 7B"/>
    <property type="match status" value="1"/>
</dbReference>
<dbReference type="InterPro" id="IPR036291">
    <property type="entry name" value="NAD(P)-bd_dom_sf"/>
</dbReference>
<dbReference type="PRINTS" id="PR00080">
    <property type="entry name" value="SDRFAMILY"/>
</dbReference>
<name>A0ABT5GDQ2_9MICO</name>
<dbReference type="Pfam" id="PF00106">
    <property type="entry name" value="adh_short"/>
    <property type="match status" value="1"/>
</dbReference>
<dbReference type="InterPro" id="IPR002347">
    <property type="entry name" value="SDR_fam"/>
</dbReference>
<accession>A0ABT5GDQ2</accession>
<comment type="caution">
    <text evidence="4">The sequence shown here is derived from an EMBL/GenBank/DDBJ whole genome shotgun (WGS) entry which is preliminary data.</text>
</comment>
<protein>
    <submittedName>
        <fullName evidence="4">SDR family NAD(P)-dependent oxidoreductase</fullName>
    </submittedName>
</protein>
<dbReference type="Gene3D" id="3.40.50.720">
    <property type="entry name" value="NAD(P)-binding Rossmann-like Domain"/>
    <property type="match status" value="1"/>
</dbReference>
<dbReference type="PANTHER" id="PTHR44196:SF1">
    <property type="entry name" value="DEHYDROGENASE_REDUCTASE SDR FAMILY MEMBER 7B"/>
    <property type="match status" value="1"/>
</dbReference>
<evidence type="ECO:0000256" key="3">
    <source>
        <dbReference type="RuleBase" id="RU000363"/>
    </source>
</evidence>
<evidence type="ECO:0000256" key="2">
    <source>
        <dbReference type="ARBA" id="ARBA00023002"/>
    </source>
</evidence>
<dbReference type="EMBL" id="JAPFQL010000007">
    <property type="protein sequence ID" value="MDC5696197.1"/>
    <property type="molecule type" value="Genomic_DNA"/>
</dbReference>
<sequence>MSRAVRGERIWVVGASSGIGAELARELVRRGAVVAISGRRTDELDTVSSGDMVTVPLDVTDTAAVDAAAATVRERLGGIDTVIHSAGYWKQFDAATWDREVFARHVEVNLLGLNNVLAAVVPGLVAQGSGHVVGIASVAGYRGLAGSEAYGATKAAQLNLLEAMRASLSPRGVRVTTVAPGFVRTEMTSVNDFPMPFLIDADEAARTIADGLERGYENIVFPKRMAVAASVARLVPGRVWTALSTRGARA</sequence>
<dbReference type="Proteomes" id="UP001150259">
    <property type="component" value="Unassembled WGS sequence"/>
</dbReference>
<evidence type="ECO:0000256" key="1">
    <source>
        <dbReference type="ARBA" id="ARBA00006484"/>
    </source>
</evidence>
<keyword evidence="2" id="KW-0560">Oxidoreductase</keyword>
<organism evidence="4 5">
    <name type="scientific">Intrasporangium calvum</name>
    <dbReference type="NCBI Taxonomy" id="53358"/>
    <lineage>
        <taxon>Bacteria</taxon>
        <taxon>Bacillati</taxon>
        <taxon>Actinomycetota</taxon>
        <taxon>Actinomycetes</taxon>
        <taxon>Micrococcales</taxon>
        <taxon>Intrasporangiaceae</taxon>
        <taxon>Intrasporangium</taxon>
    </lineage>
</organism>